<feature type="compositionally biased region" description="Low complexity" evidence="2">
    <location>
        <begin position="1748"/>
        <end position="1763"/>
    </location>
</feature>
<accession>R7QFU8</accession>
<dbReference type="RefSeq" id="XP_005717216.1">
    <property type="nucleotide sequence ID" value="XM_005717159.1"/>
</dbReference>
<feature type="compositionally biased region" description="Polar residues" evidence="2">
    <location>
        <begin position="1514"/>
        <end position="1525"/>
    </location>
</feature>
<feature type="region of interest" description="Disordered" evidence="2">
    <location>
        <begin position="679"/>
        <end position="725"/>
    </location>
</feature>
<feature type="region of interest" description="Disordered" evidence="2">
    <location>
        <begin position="737"/>
        <end position="778"/>
    </location>
</feature>
<evidence type="ECO:0000313" key="3">
    <source>
        <dbReference type="EMBL" id="CDF37397.1"/>
    </source>
</evidence>
<proteinExistence type="predicted"/>
<feature type="compositionally biased region" description="Gly residues" evidence="2">
    <location>
        <begin position="1719"/>
        <end position="1740"/>
    </location>
</feature>
<gene>
    <name evidence="3" type="ORF">CHC_T00005625001</name>
</gene>
<organism evidence="3 4">
    <name type="scientific">Chondrus crispus</name>
    <name type="common">Carrageen Irish moss</name>
    <name type="synonym">Polymorpha crispa</name>
    <dbReference type="NCBI Taxonomy" id="2769"/>
    <lineage>
        <taxon>Eukaryota</taxon>
        <taxon>Rhodophyta</taxon>
        <taxon>Florideophyceae</taxon>
        <taxon>Rhodymeniophycidae</taxon>
        <taxon>Gigartinales</taxon>
        <taxon>Gigartinaceae</taxon>
        <taxon>Chondrus</taxon>
    </lineage>
</organism>
<dbReference type="STRING" id="2769.R7QFU8"/>
<evidence type="ECO:0000256" key="1">
    <source>
        <dbReference type="SAM" id="Coils"/>
    </source>
</evidence>
<feature type="region of interest" description="Disordered" evidence="2">
    <location>
        <begin position="399"/>
        <end position="421"/>
    </location>
</feature>
<keyword evidence="4" id="KW-1185">Reference proteome</keyword>
<feature type="compositionally biased region" description="Polar residues" evidence="2">
    <location>
        <begin position="1026"/>
        <end position="1040"/>
    </location>
</feature>
<feature type="compositionally biased region" description="Low complexity" evidence="2">
    <location>
        <begin position="1096"/>
        <end position="1105"/>
    </location>
</feature>
<feature type="compositionally biased region" description="Low complexity" evidence="2">
    <location>
        <begin position="337"/>
        <end position="351"/>
    </location>
</feature>
<dbReference type="GeneID" id="17324939"/>
<feature type="compositionally biased region" description="Basic residues" evidence="2">
    <location>
        <begin position="750"/>
        <end position="759"/>
    </location>
</feature>
<feature type="compositionally biased region" description="Acidic residues" evidence="2">
    <location>
        <begin position="52"/>
        <end position="61"/>
    </location>
</feature>
<feature type="compositionally biased region" description="Polar residues" evidence="2">
    <location>
        <begin position="1566"/>
        <end position="1575"/>
    </location>
</feature>
<feature type="compositionally biased region" description="Polar residues" evidence="2">
    <location>
        <begin position="1352"/>
        <end position="1379"/>
    </location>
</feature>
<dbReference type="Proteomes" id="UP000012073">
    <property type="component" value="Unassembled WGS sequence"/>
</dbReference>
<name>R7QFU8_CHOCR</name>
<feature type="region of interest" description="Disordered" evidence="2">
    <location>
        <begin position="1710"/>
        <end position="1774"/>
    </location>
</feature>
<evidence type="ECO:0000313" key="4">
    <source>
        <dbReference type="Proteomes" id="UP000012073"/>
    </source>
</evidence>
<dbReference type="Gramene" id="CDF37397">
    <property type="protein sequence ID" value="CDF37397"/>
    <property type="gene ID" value="CHC_T00005625001"/>
</dbReference>
<evidence type="ECO:0000256" key="2">
    <source>
        <dbReference type="SAM" id="MobiDB-lite"/>
    </source>
</evidence>
<feature type="compositionally biased region" description="Pro residues" evidence="2">
    <location>
        <begin position="767"/>
        <end position="776"/>
    </location>
</feature>
<protein>
    <submittedName>
        <fullName evidence="3">Uncharacterized protein</fullName>
    </submittedName>
</protein>
<feature type="region of interest" description="Disordered" evidence="2">
    <location>
        <begin position="1221"/>
        <end position="1586"/>
    </location>
</feature>
<feature type="compositionally biased region" description="Low complexity" evidence="2">
    <location>
        <begin position="142"/>
        <end position="156"/>
    </location>
</feature>
<dbReference type="OMA" id="KEDHAAY"/>
<dbReference type="EMBL" id="HG001835">
    <property type="protein sequence ID" value="CDF37397.1"/>
    <property type="molecule type" value="Genomic_DNA"/>
</dbReference>
<sequence>MWHVDGKYYAGVIKDVLRVGKRLFHDVSYDKGDLEFFLDLKVRKWRYQNPDSEGDGEEESESATASKRTKSTSKGKKTSSRRTSRQRPASDEVLSGGSPSPLLRRVGRGDAPLFGGSTQKARGKPRKSLPPRFADDPRARESSFSPPLSPLGVPSLDTPPSLESPVLPILSRSPSVGRGDGMGSGTGRLPDPGDFDKDILNLIVDEVDVPLPDLFELPRKRSRGQDIDAITANLVERKKQKAAELPGVEMDLIQTPPGKRSSSSIAKEDGDAIAPGDSGTGKLHSTELEDTEVINLQSPDEQKRMAGEDGNRPDTDADRSPKSKEDSRPPETRQLAVRQPGGVVPVSGPAPDGRRLAVRKPDTRQLAVRQPETRQLAVRRPEDRVLAVRQQPSRQLAVRNDSAPSNMVDSRHSAGSLTREVPVSRRRSLDVEYIDDRRRPKTRVSDIVSVAGLVARKWASEEVAVLMRRIQTSRKQVHNIRKYQAAAEKTLRKRVKQIERIEQEEEERTRDLPKTAQNADAYLDLEAHLGSFKEDLVDQVKRYRRTVEERERSLKRQFAVIKDEMAVQNTELLETAKTIRALDHDAIPALSRLEPRLKKVVPESARSEVLSSPSGLMRTFPTIGYMESEAARGLQQKVSDLSRKSDLLSAEVKRLQEREKQLSNEKERALVELTKSRYGMSGVASPPRKPVPTAPRRDVGITPSAPVSKGSRTLRTPARPVRPAPVKPLGLVKKRVGVPKGGVSKDGLRHSGKANRKTLPRTSGKYKPPPPLPATPLVPKTPTRAAPVAKGQVVVPSPSAPIPVKVFPAQLGKQMDKQAAELLALITTVWLLQDEGRSEPPRKPGEKQDQWVEGCVKGALRHAVTYLTTCSGIMSAKKTLLQEVDGEAVKTTWISAENDAGIEAARTNYKLWEPTLAQEEWIVEKRVLCGLNVSIRTAMKATAAAQFSATIMYAKEIGRRALVDFDVVMGPSLHRKVGDTGNVASLAGAQTQPASDMAAALNPMSSLTYTPVRTTDRTSTPDSSTKATATRGSAPGSQATAPIPRLPESARRTKGKAPNPVVPTATPILPAPTQVPRPQSAAGAKASLPSKPPTTSPSQLTSTTPAAGGRTIVPKTSPAQNQGAAVPAGPSAMKAEKITSQSKAADAPTPDKMKGVQTATAGVPSPEKAAVGAGASINARKSATDDAAGVQRGQVQSASSAGKGASAGAALEAVKGTDLVSDASGSASRPAPNAVAKTSAPAGQVQPEKPKGPTGSDSRGSTILPAAPSSEMVPIPAQKPDVIEKTLVKPATEGSGAPGKKKASSQSGGQAGTKKSGGTAKSRSAGSRKSTKAGSASKAQPSSLKAAAGRDQATQQPAVASAVLGQQGSAEELPNTGSNRVYKARGKLSAQVTTSQIKAPPGTAQMRLPPVPTRRTAPSMRQDISVGAGDHSDPLLPGGGMSASGVPGVQGMDASDGSSLKARDVGIPRVGGKMPSAKPPKQGSGQKEGRASGNDRGATLLRGTPSSAAKGRKGSQNTLFQSTPRKQVGFKSIPQPGKRRSGLSNPSSPFDARVQAAYTPSFDSVPASQVTQPSQHQEEYRRPATSQELHTALGTGGAHEAYRERVDGGSGGMFPSGEGAYGTYGAAMHERGNELGHMDLMNPATPSAFPGLDGYMMNDSAVGLKRLPNEERESLPATPSDFPPDRVFPGALNSPINFERNYVTPENFGASRNPYGAGASFGPGGGGPGGGGPGGGGASGLGHLMNPQQQQQQGQAYRGQQFQHRAPFQRGGPR</sequence>
<feature type="coiled-coil region" evidence="1">
    <location>
        <begin position="638"/>
        <end position="672"/>
    </location>
</feature>
<feature type="compositionally biased region" description="Low complexity" evidence="2">
    <location>
        <begin position="1008"/>
        <end position="1025"/>
    </location>
</feature>
<feature type="region of interest" description="Disordered" evidence="2">
    <location>
        <begin position="1006"/>
        <end position="1169"/>
    </location>
</feature>
<keyword evidence="1" id="KW-0175">Coiled coil</keyword>
<feature type="region of interest" description="Disordered" evidence="2">
    <location>
        <begin position="48"/>
        <end position="194"/>
    </location>
</feature>
<feature type="region of interest" description="Disordered" evidence="2">
    <location>
        <begin position="1183"/>
        <end position="1203"/>
    </location>
</feature>
<dbReference type="OrthoDB" id="10581395at2759"/>
<reference evidence="4" key="1">
    <citation type="journal article" date="2013" name="Proc. Natl. Acad. Sci. U.S.A.">
        <title>Genome structure and metabolic features in the red seaweed Chondrus crispus shed light on evolution of the Archaeplastida.</title>
        <authorList>
            <person name="Collen J."/>
            <person name="Porcel B."/>
            <person name="Carre W."/>
            <person name="Ball S.G."/>
            <person name="Chaparro C."/>
            <person name="Tonon T."/>
            <person name="Barbeyron T."/>
            <person name="Michel G."/>
            <person name="Noel B."/>
            <person name="Valentin K."/>
            <person name="Elias M."/>
            <person name="Artiguenave F."/>
            <person name="Arun A."/>
            <person name="Aury J.M."/>
            <person name="Barbosa-Neto J.F."/>
            <person name="Bothwell J.H."/>
            <person name="Bouget F.Y."/>
            <person name="Brillet L."/>
            <person name="Cabello-Hurtado F."/>
            <person name="Capella-Gutierrez S."/>
            <person name="Charrier B."/>
            <person name="Cladiere L."/>
            <person name="Cock J.M."/>
            <person name="Coelho S.M."/>
            <person name="Colleoni C."/>
            <person name="Czjzek M."/>
            <person name="Da Silva C."/>
            <person name="Delage L."/>
            <person name="Denoeud F."/>
            <person name="Deschamps P."/>
            <person name="Dittami S.M."/>
            <person name="Gabaldon T."/>
            <person name="Gachon C.M."/>
            <person name="Groisillier A."/>
            <person name="Herve C."/>
            <person name="Jabbari K."/>
            <person name="Katinka M."/>
            <person name="Kloareg B."/>
            <person name="Kowalczyk N."/>
            <person name="Labadie K."/>
            <person name="Leblanc C."/>
            <person name="Lopez P.J."/>
            <person name="McLachlan D.H."/>
            <person name="Meslet-Cladiere L."/>
            <person name="Moustafa A."/>
            <person name="Nehr Z."/>
            <person name="Nyvall Collen P."/>
            <person name="Panaud O."/>
            <person name="Partensky F."/>
            <person name="Poulain J."/>
            <person name="Rensing S.A."/>
            <person name="Rousvoal S."/>
            <person name="Samson G."/>
            <person name="Symeonidi A."/>
            <person name="Weissenbach J."/>
            <person name="Zambounis A."/>
            <person name="Wincker P."/>
            <person name="Boyen C."/>
        </authorList>
    </citation>
    <scope>NUCLEOTIDE SEQUENCE [LARGE SCALE GENOMIC DNA]</scope>
    <source>
        <strain evidence="4">cv. Stackhouse</strain>
    </source>
</reference>
<feature type="compositionally biased region" description="Basic and acidic residues" evidence="2">
    <location>
        <begin position="352"/>
        <end position="363"/>
    </location>
</feature>
<feature type="compositionally biased region" description="Basic and acidic residues" evidence="2">
    <location>
        <begin position="300"/>
        <end position="331"/>
    </location>
</feature>
<feature type="compositionally biased region" description="Polar residues" evidence="2">
    <location>
        <begin position="402"/>
        <end position="416"/>
    </location>
</feature>
<feature type="compositionally biased region" description="Basic residues" evidence="2">
    <location>
        <begin position="67"/>
        <end position="85"/>
    </location>
</feature>
<feature type="compositionally biased region" description="Polar residues" evidence="2">
    <location>
        <begin position="1319"/>
        <end position="1343"/>
    </location>
</feature>
<feature type="region of interest" description="Disordered" evidence="2">
    <location>
        <begin position="239"/>
        <end position="365"/>
    </location>
</feature>
<dbReference type="KEGG" id="ccp:CHC_T00005625001"/>